<evidence type="ECO:0000259" key="7">
    <source>
        <dbReference type="Pfam" id="PF02770"/>
    </source>
</evidence>
<dbReference type="InterPro" id="IPR009100">
    <property type="entry name" value="AcylCoA_DH/oxidase_NM_dom_sf"/>
</dbReference>
<reference evidence="9" key="1">
    <citation type="submission" date="2023-01" db="EMBL/GenBank/DDBJ databases">
        <title>Xenophilus mangrovi sp. nov., isolated from soil of Mangrove nature reserve.</title>
        <authorList>
            <person name="Xu S."/>
            <person name="Liu Z."/>
            <person name="Xu Y."/>
        </authorList>
    </citation>
    <scope>NUCLEOTIDE SEQUENCE</scope>
    <source>
        <strain evidence="9">YW8</strain>
    </source>
</reference>
<dbReference type="InterPro" id="IPR009075">
    <property type="entry name" value="AcylCo_DH/oxidase_C"/>
</dbReference>
<dbReference type="SUPFAM" id="SSF56645">
    <property type="entry name" value="Acyl-CoA dehydrogenase NM domain-like"/>
    <property type="match status" value="1"/>
</dbReference>
<gene>
    <name evidence="9" type="ORF">PGB34_21635</name>
</gene>
<dbReference type="CDD" id="cd00567">
    <property type="entry name" value="ACAD"/>
    <property type="match status" value="1"/>
</dbReference>
<organism evidence="9 10">
    <name type="scientific">Xenophilus arseniciresistens</name>
    <dbReference type="NCBI Taxonomy" id="1283306"/>
    <lineage>
        <taxon>Bacteria</taxon>
        <taxon>Pseudomonadati</taxon>
        <taxon>Pseudomonadota</taxon>
        <taxon>Betaproteobacteria</taxon>
        <taxon>Burkholderiales</taxon>
        <taxon>Comamonadaceae</taxon>
        <taxon>Xenophilus</taxon>
    </lineage>
</organism>
<dbReference type="Proteomes" id="UP001212602">
    <property type="component" value="Unassembled WGS sequence"/>
</dbReference>
<keyword evidence="5" id="KW-0560">Oxidoreductase</keyword>
<evidence type="ECO:0000256" key="1">
    <source>
        <dbReference type="ARBA" id="ARBA00001974"/>
    </source>
</evidence>
<dbReference type="Pfam" id="PF02771">
    <property type="entry name" value="Acyl-CoA_dh_N"/>
    <property type="match status" value="1"/>
</dbReference>
<dbReference type="EMBL" id="JAQIPB010000013">
    <property type="protein sequence ID" value="MDA7418980.1"/>
    <property type="molecule type" value="Genomic_DNA"/>
</dbReference>
<dbReference type="Gene3D" id="1.10.540.10">
    <property type="entry name" value="Acyl-CoA dehydrogenase/oxidase, N-terminal domain"/>
    <property type="match status" value="1"/>
</dbReference>
<comment type="similarity">
    <text evidence="2">Belongs to the acyl-CoA dehydrogenase family.</text>
</comment>
<evidence type="ECO:0000259" key="8">
    <source>
        <dbReference type="Pfam" id="PF02771"/>
    </source>
</evidence>
<dbReference type="Pfam" id="PF00441">
    <property type="entry name" value="Acyl-CoA_dh_1"/>
    <property type="match status" value="1"/>
</dbReference>
<dbReference type="SUPFAM" id="SSF47203">
    <property type="entry name" value="Acyl-CoA dehydrogenase C-terminal domain-like"/>
    <property type="match status" value="1"/>
</dbReference>
<protein>
    <submittedName>
        <fullName evidence="9">Acyl-CoA dehydrogenase family protein</fullName>
    </submittedName>
</protein>
<evidence type="ECO:0000256" key="5">
    <source>
        <dbReference type="ARBA" id="ARBA00023002"/>
    </source>
</evidence>
<feature type="domain" description="Acyl-CoA dehydrogenase/oxidase N-terminal" evidence="8">
    <location>
        <begin position="7"/>
        <end position="117"/>
    </location>
</feature>
<dbReference type="Pfam" id="PF02770">
    <property type="entry name" value="Acyl-CoA_dh_M"/>
    <property type="match status" value="1"/>
</dbReference>
<evidence type="ECO:0000313" key="10">
    <source>
        <dbReference type="Proteomes" id="UP001212602"/>
    </source>
</evidence>
<dbReference type="InterPro" id="IPR013786">
    <property type="entry name" value="AcylCoA_DH/ox_N"/>
</dbReference>
<dbReference type="GO" id="GO:0050660">
    <property type="term" value="F:flavin adenine dinucleotide binding"/>
    <property type="evidence" value="ECO:0007669"/>
    <property type="project" value="InterPro"/>
</dbReference>
<feature type="domain" description="Acyl-CoA oxidase/dehydrogenase middle" evidence="7">
    <location>
        <begin position="127"/>
        <end position="213"/>
    </location>
</feature>
<dbReference type="PANTHER" id="PTHR43884">
    <property type="entry name" value="ACYL-COA DEHYDROGENASE"/>
    <property type="match status" value="1"/>
</dbReference>
<dbReference type="PANTHER" id="PTHR43884:SF20">
    <property type="entry name" value="ACYL-COA DEHYDROGENASE FADE28"/>
    <property type="match status" value="1"/>
</dbReference>
<accession>A0AAE3NA95</accession>
<evidence type="ECO:0000259" key="6">
    <source>
        <dbReference type="Pfam" id="PF00441"/>
    </source>
</evidence>
<dbReference type="Gene3D" id="1.20.140.10">
    <property type="entry name" value="Butyryl-CoA Dehydrogenase, subunit A, domain 3"/>
    <property type="match status" value="1"/>
</dbReference>
<keyword evidence="3" id="KW-0285">Flavoprotein</keyword>
<dbReference type="AlphaFoldDB" id="A0AAE3NA95"/>
<evidence type="ECO:0000256" key="4">
    <source>
        <dbReference type="ARBA" id="ARBA00022827"/>
    </source>
</evidence>
<sequence>MIFELDEDQAALTQSLERLLADRYAFEQRRALVASGAAHDERSWALLAELGLMALPVPQAHGGFGGGMRALLPALQSLGRALSLEPYLASAVLAGTALRLGADAQHQAELLPRLADGTLRLAWAHDEPGGRHAPLWVQTRAEQRQGRWVLDGVKSTVLAAGLAQQYVVSARVSGQSDDAEGCALFLVDAAQTGTTLREFRLVDDSAAGELTLEGVSARPLHDPHDGATARRAIAGTVAAGIAAACADMTGAAQAAHALAVDYLGTRRQFGRLIGEYQAMRHRAADMLVALEMCQSMALAAATAADDPEAQDSAFDLHAAKLSVGRNARLVAHGAIQLHGGIGMTEEYAVGHCLRRIHVLDQMFGDADAHAARLAATLC</sequence>
<name>A0AAE3NA95_9BURK</name>
<dbReference type="GO" id="GO:0003995">
    <property type="term" value="F:acyl-CoA dehydrogenase activity"/>
    <property type="evidence" value="ECO:0007669"/>
    <property type="project" value="TreeGrafter"/>
</dbReference>
<comment type="cofactor">
    <cofactor evidence="1">
        <name>FAD</name>
        <dbReference type="ChEBI" id="CHEBI:57692"/>
    </cofactor>
</comment>
<dbReference type="Gene3D" id="2.40.110.10">
    <property type="entry name" value="Butyryl-CoA Dehydrogenase, subunit A, domain 2"/>
    <property type="match status" value="1"/>
</dbReference>
<dbReference type="InterPro" id="IPR006091">
    <property type="entry name" value="Acyl-CoA_Oxase/DH_mid-dom"/>
</dbReference>
<keyword evidence="10" id="KW-1185">Reference proteome</keyword>
<evidence type="ECO:0000256" key="3">
    <source>
        <dbReference type="ARBA" id="ARBA00022630"/>
    </source>
</evidence>
<keyword evidence="4" id="KW-0274">FAD</keyword>
<dbReference type="InterPro" id="IPR037069">
    <property type="entry name" value="AcylCoA_DH/ox_N_sf"/>
</dbReference>
<evidence type="ECO:0000313" key="9">
    <source>
        <dbReference type="EMBL" id="MDA7418980.1"/>
    </source>
</evidence>
<dbReference type="InterPro" id="IPR046373">
    <property type="entry name" value="Acyl-CoA_Oxase/DH_mid-dom_sf"/>
</dbReference>
<evidence type="ECO:0000256" key="2">
    <source>
        <dbReference type="ARBA" id="ARBA00009347"/>
    </source>
</evidence>
<proteinExistence type="inferred from homology"/>
<dbReference type="RefSeq" id="WP_271430181.1">
    <property type="nucleotide sequence ID" value="NZ_JAQIPB010000013.1"/>
</dbReference>
<comment type="caution">
    <text evidence="9">The sequence shown here is derived from an EMBL/GenBank/DDBJ whole genome shotgun (WGS) entry which is preliminary data.</text>
</comment>
<dbReference type="InterPro" id="IPR036250">
    <property type="entry name" value="AcylCo_DH-like_C"/>
</dbReference>
<feature type="domain" description="Acyl-CoA dehydrogenase/oxidase C-terminal" evidence="6">
    <location>
        <begin position="242"/>
        <end position="376"/>
    </location>
</feature>